<protein>
    <submittedName>
        <fullName evidence="1">Adenylate kinase</fullName>
    </submittedName>
</protein>
<keyword evidence="1" id="KW-0808">Transferase</keyword>
<proteinExistence type="predicted"/>
<dbReference type="PANTHER" id="PTHR37816">
    <property type="entry name" value="YALI0E33011P"/>
    <property type="match status" value="1"/>
</dbReference>
<dbReference type="PATRIC" id="fig|47770.28.peg.1241"/>
<accession>A0A125P628</accession>
<dbReference type="RefSeq" id="WP_060462415.1">
    <property type="nucleotide sequence ID" value="NZ_AP025162.1"/>
</dbReference>
<dbReference type="SUPFAM" id="SSF52540">
    <property type="entry name" value="P-loop containing nucleoside triphosphate hydrolases"/>
    <property type="match status" value="1"/>
</dbReference>
<comment type="caution">
    <text evidence="1">The sequence shown here is derived from an EMBL/GenBank/DDBJ whole genome shotgun (WGS) entry which is preliminary data.</text>
</comment>
<gene>
    <name evidence="1" type="ORF">AEL95_08825</name>
</gene>
<evidence type="ECO:0000313" key="1">
    <source>
        <dbReference type="EMBL" id="KWU03154.1"/>
    </source>
</evidence>
<reference evidence="1 2" key="1">
    <citation type="journal article" date="2016" name="Microbiology (Mosc.)">
        <title>Comparison of Lactobacillus crispatus isolates from Lactobacillus-dominated vaginal microbiomes with isolates from microbiomes containing bacterial vaginosis-associated bacteria.</title>
        <authorList>
            <person name="Abdelmaksoud A.A."/>
            <person name="Koparde V.N."/>
            <person name="Sheth N.U."/>
            <person name="Serrano M.G."/>
            <person name="Glascock A.L."/>
            <person name="Fettweis J.M."/>
            <person name="Strauss Iii J.F."/>
            <person name="Buck G.A."/>
            <person name="Jefferson K.K."/>
        </authorList>
    </citation>
    <scope>NUCLEOTIDE SEQUENCE [LARGE SCALE GENOMIC DNA]</scope>
    <source>
        <strain evidence="1 2">VMC3</strain>
    </source>
</reference>
<dbReference type="EMBL" id="LJGP01000039">
    <property type="protein sequence ID" value="KWU03154.1"/>
    <property type="molecule type" value="Genomic_DNA"/>
</dbReference>
<dbReference type="PANTHER" id="PTHR37816:SF3">
    <property type="entry name" value="MODULATES DNA TOPOLOGY"/>
    <property type="match status" value="1"/>
</dbReference>
<evidence type="ECO:0000313" key="2">
    <source>
        <dbReference type="Proteomes" id="UP000067598"/>
    </source>
</evidence>
<dbReference type="GO" id="GO:0016301">
    <property type="term" value="F:kinase activity"/>
    <property type="evidence" value="ECO:0007669"/>
    <property type="project" value="UniProtKB-KW"/>
</dbReference>
<organism evidence="1 2">
    <name type="scientific">Lactobacillus crispatus</name>
    <dbReference type="NCBI Taxonomy" id="47770"/>
    <lineage>
        <taxon>Bacteria</taxon>
        <taxon>Bacillati</taxon>
        <taxon>Bacillota</taxon>
        <taxon>Bacilli</taxon>
        <taxon>Lactobacillales</taxon>
        <taxon>Lactobacillaceae</taxon>
        <taxon>Lactobacillus</taxon>
    </lineage>
</organism>
<dbReference type="InterPro" id="IPR027417">
    <property type="entry name" value="P-loop_NTPase"/>
</dbReference>
<dbReference type="Gene3D" id="3.40.50.300">
    <property type="entry name" value="P-loop containing nucleotide triphosphate hydrolases"/>
    <property type="match status" value="1"/>
</dbReference>
<sequence length="163" mass="19246">MMKRVLILGSPGAGKSTFAWKLQSKTKLPLVYMDQLFWHANKTTVSKHELDEKVKRIVAKPAWIMDGNYQRTLKYRLPKCDTIFWLDYPTEVCLAGVKARKGKPRPDLPWIEEDEDPEFMSYIAKFRTVQRPILVKELQKYPNKQIIVFHSRQEANLFLHKIR</sequence>
<keyword evidence="1" id="KW-0418">Kinase</keyword>
<dbReference type="Proteomes" id="UP000067598">
    <property type="component" value="Unassembled WGS sequence"/>
</dbReference>
<name>A0A125P628_9LACO</name>
<dbReference type="AlphaFoldDB" id="A0A125P628"/>
<dbReference type="InterPro" id="IPR052922">
    <property type="entry name" value="Cytidylate_Kinase-2"/>
</dbReference>